<dbReference type="eggNOG" id="COG2205">
    <property type="taxonomic scope" value="Bacteria"/>
</dbReference>
<dbReference type="InterPro" id="IPR036097">
    <property type="entry name" value="HisK_dim/P_sf"/>
</dbReference>
<dbReference type="InterPro" id="IPR003661">
    <property type="entry name" value="HisK_dim/P_dom"/>
</dbReference>
<dbReference type="PROSITE" id="PS50109">
    <property type="entry name" value="HIS_KIN"/>
    <property type="match status" value="1"/>
</dbReference>
<comment type="catalytic activity">
    <reaction evidence="1">
        <text>ATP + protein L-histidine = ADP + protein N-phospho-L-histidine.</text>
        <dbReference type="EC" id="2.7.13.3"/>
    </reaction>
</comment>
<comment type="caution">
    <text evidence="10">The sequence shown here is derived from an EMBL/GenBank/DDBJ whole genome shotgun (WGS) entry which is preliminary data.</text>
</comment>
<gene>
    <name evidence="10" type="ORF">BACINT_04161</name>
</gene>
<dbReference type="EC" id="2.7.13.3" evidence="2"/>
<keyword evidence="8" id="KW-0472">Membrane</keyword>
<keyword evidence="4" id="KW-0808">Transferase</keyword>
<evidence type="ECO:0000313" key="11">
    <source>
        <dbReference type="Proteomes" id="UP000004596"/>
    </source>
</evidence>
<feature type="transmembrane region" description="Helical" evidence="8">
    <location>
        <begin position="433"/>
        <end position="454"/>
    </location>
</feature>
<dbReference type="PRINTS" id="PR00344">
    <property type="entry name" value="BCTRLSENSOR"/>
</dbReference>
<dbReference type="PANTHER" id="PTHR43711">
    <property type="entry name" value="TWO-COMPONENT HISTIDINE KINASE"/>
    <property type="match status" value="1"/>
</dbReference>
<protein>
    <recommendedName>
        <fullName evidence="2">histidine kinase</fullName>
        <ecNumber evidence="2">2.7.13.3</ecNumber>
    </recommendedName>
</protein>
<dbReference type="CDD" id="cd00082">
    <property type="entry name" value="HisKA"/>
    <property type="match status" value="1"/>
</dbReference>
<dbReference type="Proteomes" id="UP000004596">
    <property type="component" value="Unassembled WGS sequence"/>
</dbReference>
<evidence type="ECO:0000256" key="2">
    <source>
        <dbReference type="ARBA" id="ARBA00012438"/>
    </source>
</evidence>
<evidence type="ECO:0000256" key="4">
    <source>
        <dbReference type="ARBA" id="ARBA00022679"/>
    </source>
</evidence>
<dbReference type="Gene3D" id="1.10.287.130">
    <property type="match status" value="1"/>
</dbReference>
<dbReference type="SUPFAM" id="SSF55874">
    <property type="entry name" value="ATPase domain of HSP90 chaperone/DNA topoisomerase II/histidine kinase"/>
    <property type="match status" value="1"/>
</dbReference>
<dbReference type="InterPro" id="IPR003594">
    <property type="entry name" value="HATPase_dom"/>
</dbReference>
<reference evidence="10 11" key="1">
    <citation type="submission" date="2008-04" db="EMBL/GenBank/DDBJ databases">
        <title>Draft genome sequence of Bacteroides intestinalis (DSM 17393).</title>
        <authorList>
            <person name="Sudarsanam P."/>
            <person name="Ley R."/>
            <person name="Guruge J."/>
            <person name="Turnbaugh P.J."/>
            <person name="Mahowald M."/>
            <person name="Liep D."/>
            <person name="Gordon J."/>
        </authorList>
    </citation>
    <scope>NUCLEOTIDE SEQUENCE [LARGE SCALE GENOMIC DNA]</scope>
    <source>
        <strain evidence="10 11">DSM 17393</strain>
    </source>
</reference>
<dbReference type="SUPFAM" id="SSF48452">
    <property type="entry name" value="TPR-like"/>
    <property type="match status" value="1"/>
</dbReference>
<keyword evidence="6" id="KW-0902">Two-component regulatory system</keyword>
<dbReference type="Pfam" id="PF00512">
    <property type="entry name" value="HisKA"/>
    <property type="match status" value="1"/>
</dbReference>
<evidence type="ECO:0000256" key="1">
    <source>
        <dbReference type="ARBA" id="ARBA00000085"/>
    </source>
</evidence>
<dbReference type="SUPFAM" id="SSF47384">
    <property type="entry name" value="Homodimeric domain of signal transducing histidine kinase"/>
    <property type="match status" value="1"/>
</dbReference>
<dbReference type="PANTHER" id="PTHR43711:SF31">
    <property type="entry name" value="HISTIDINE KINASE"/>
    <property type="match status" value="1"/>
</dbReference>
<evidence type="ECO:0000256" key="3">
    <source>
        <dbReference type="ARBA" id="ARBA00022553"/>
    </source>
</evidence>
<feature type="coiled-coil region" evidence="7">
    <location>
        <begin position="454"/>
        <end position="484"/>
    </location>
</feature>
<name>B3CEN0_9BACE</name>
<dbReference type="InterPro" id="IPR005467">
    <property type="entry name" value="His_kinase_dom"/>
</dbReference>
<dbReference type="SMART" id="SM00387">
    <property type="entry name" value="HATPase_c"/>
    <property type="match status" value="1"/>
</dbReference>
<accession>B3CEN0</accession>
<evidence type="ECO:0000256" key="7">
    <source>
        <dbReference type="SAM" id="Coils"/>
    </source>
</evidence>
<keyword evidence="5 10" id="KW-0418">Kinase</keyword>
<dbReference type="Gene3D" id="3.30.565.10">
    <property type="entry name" value="Histidine kinase-like ATPase, C-terminal domain"/>
    <property type="match status" value="1"/>
</dbReference>
<evidence type="ECO:0000256" key="8">
    <source>
        <dbReference type="SAM" id="Phobius"/>
    </source>
</evidence>
<dbReference type="InterPro" id="IPR036890">
    <property type="entry name" value="HATPase_C_sf"/>
</dbReference>
<evidence type="ECO:0000256" key="6">
    <source>
        <dbReference type="ARBA" id="ARBA00023012"/>
    </source>
</evidence>
<keyword evidence="3" id="KW-0597">Phosphoprotein</keyword>
<dbReference type="InterPro" id="IPR050736">
    <property type="entry name" value="Sensor_HK_Regulatory"/>
</dbReference>
<dbReference type="AlphaFoldDB" id="B3CEN0"/>
<dbReference type="OrthoDB" id="594725at2"/>
<sequence>MKAKKREILKKVSLFYIRTYTNTGKFLYICISKKISKIAGQYFAMRNGLYLIMILCTFLLSTQTKAQKEVKFNKDSIPPAFSKLKTYYNQPEVYLSHWEKIKKDIDNKKGDKTTDLFYLYKDRNYFHYNHGDLDSLKKYTPIIKDLSLRLHNKAEYYKNWSFLCEQIIYSNASKEDMEEMDKMYNDALKRKSEIGLAFSLNEIANFYGANKNYAKALPYITQAMQLFEKLKFWDEYTPLCSNYIVILTSTNKYQEAQNAFYHLDSLANLSLTSPSVNMSIARILMIKDMASVVFTEPQDTVILRKYLADIEDLYRKSPHENRIYLYNTKEKYAKLKGDIDTLLAYQDSSAEHYRKSRNVINLKRMYNNKASALHRAHRYDEAYLMLRKYVSLSDSLYKNDTQKQLNELSTRYNMNKLELEAKNISLKARNIQFLYACALIVVLITTLIIGIQFYRHKLKNNRLLRKQAQELQQANEKAQQAQIMKTAFIQNMNHEVRTPLNAIVGFSECLAEIPLSKAETKEISATIKKNSDNLLKIISDMISIANIDSGDQTLTYQEIPVNELVNKLLQEMKEYAQAKVKFYYTPCQTDYILSSNEDIVHQILINLLHNALKFTSSGEVELSYEVDNKNYKLYFHVRDTGIGVKSELKEKIFSRFYKVDSFVPGAGLGLSLCRILAERIEARVYLDDTYQNGCLFTFEHPLK</sequence>
<evidence type="ECO:0000313" key="10">
    <source>
        <dbReference type="EMBL" id="EDV05018.1"/>
    </source>
</evidence>
<proteinExistence type="predicted"/>
<reference evidence="10 11" key="2">
    <citation type="submission" date="2008-04" db="EMBL/GenBank/DDBJ databases">
        <authorList>
            <person name="Fulton L."/>
            <person name="Clifton S."/>
            <person name="Fulton B."/>
            <person name="Xu J."/>
            <person name="Minx P."/>
            <person name="Pepin K.H."/>
            <person name="Johnson M."/>
            <person name="Thiruvilangam P."/>
            <person name="Bhonagiri V."/>
            <person name="Nash W.E."/>
            <person name="Mardis E.R."/>
            <person name="Wilson R.K."/>
        </authorList>
    </citation>
    <scope>NUCLEOTIDE SEQUENCE [LARGE SCALE GENOMIC DNA]</scope>
    <source>
        <strain evidence="10 11">DSM 17393</strain>
    </source>
</reference>
<evidence type="ECO:0000256" key="5">
    <source>
        <dbReference type="ARBA" id="ARBA00022777"/>
    </source>
</evidence>
<keyword evidence="8" id="KW-1133">Transmembrane helix</keyword>
<feature type="transmembrane region" description="Helical" evidence="8">
    <location>
        <begin position="43"/>
        <end position="61"/>
    </location>
</feature>
<dbReference type="Pfam" id="PF02518">
    <property type="entry name" value="HATPase_c"/>
    <property type="match status" value="1"/>
</dbReference>
<keyword evidence="8" id="KW-0812">Transmembrane</keyword>
<dbReference type="GO" id="GO:0000155">
    <property type="term" value="F:phosphorelay sensor kinase activity"/>
    <property type="evidence" value="ECO:0007669"/>
    <property type="project" value="InterPro"/>
</dbReference>
<keyword evidence="7" id="KW-0175">Coiled coil</keyword>
<dbReference type="EMBL" id="ABJL02000008">
    <property type="protein sequence ID" value="EDV05018.1"/>
    <property type="molecule type" value="Genomic_DNA"/>
</dbReference>
<evidence type="ECO:0000259" key="9">
    <source>
        <dbReference type="PROSITE" id="PS50109"/>
    </source>
</evidence>
<dbReference type="STRING" id="471870.BACINT_04161"/>
<organism evidence="10 11">
    <name type="scientific">Bacteroides intestinalis DSM 17393</name>
    <dbReference type="NCBI Taxonomy" id="471870"/>
    <lineage>
        <taxon>Bacteria</taxon>
        <taxon>Pseudomonadati</taxon>
        <taxon>Bacteroidota</taxon>
        <taxon>Bacteroidia</taxon>
        <taxon>Bacteroidales</taxon>
        <taxon>Bacteroidaceae</taxon>
        <taxon>Bacteroides</taxon>
    </lineage>
</organism>
<dbReference type="InterPro" id="IPR019734">
    <property type="entry name" value="TPR_rpt"/>
</dbReference>
<feature type="domain" description="Histidine kinase" evidence="9">
    <location>
        <begin position="491"/>
        <end position="703"/>
    </location>
</feature>
<dbReference type="SMART" id="SM00388">
    <property type="entry name" value="HisKA"/>
    <property type="match status" value="1"/>
</dbReference>
<dbReference type="SMART" id="SM00028">
    <property type="entry name" value="TPR"/>
    <property type="match status" value="2"/>
</dbReference>
<dbReference type="InterPro" id="IPR004358">
    <property type="entry name" value="Sig_transdc_His_kin-like_C"/>
</dbReference>
<dbReference type="Gene3D" id="1.25.40.10">
    <property type="entry name" value="Tetratricopeptide repeat domain"/>
    <property type="match status" value="1"/>
</dbReference>
<dbReference type="InterPro" id="IPR011990">
    <property type="entry name" value="TPR-like_helical_dom_sf"/>
</dbReference>